<evidence type="ECO:0000256" key="7">
    <source>
        <dbReference type="RuleBase" id="RU363032"/>
    </source>
</evidence>
<dbReference type="CDD" id="cd06261">
    <property type="entry name" value="TM_PBP2"/>
    <property type="match status" value="1"/>
</dbReference>
<evidence type="ECO:0000256" key="5">
    <source>
        <dbReference type="ARBA" id="ARBA00022989"/>
    </source>
</evidence>
<keyword evidence="2 7" id="KW-0813">Transport</keyword>
<dbReference type="RefSeq" id="WP_256411647.1">
    <property type="nucleotide sequence ID" value="NZ_JANHDM010000005.1"/>
</dbReference>
<comment type="caution">
    <text evidence="9">The sequence shown here is derived from an EMBL/GenBank/DDBJ whole genome shotgun (WGS) entry which is preliminary data.</text>
</comment>
<reference evidence="9 10" key="1">
    <citation type="journal article" date="2019" name="Int. J. Syst. Evol. Microbiol.">
        <title>The Global Catalogue of Microorganisms (GCM) 10K type strain sequencing project: providing services to taxonomists for standard genome sequencing and annotation.</title>
        <authorList>
            <consortium name="The Broad Institute Genomics Platform"/>
            <consortium name="The Broad Institute Genome Sequencing Center for Infectious Disease"/>
            <person name="Wu L."/>
            <person name="Ma J."/>
        </authorList>
    </citation>
    <scope>NUCLEOTIDE SEQUENCE [LARGE SCALE GENOMIC DNA]</scope>
    <source>
        <strain evidence="9 10">CGMCC 1.12124</strain>
    </source>
</reference>
<dbReference type="AlphaFoldDB" id="A0ABD5R2C7"/>
<protein>
    <submittedName>
        <fullName evidence="9">Carbohydrate ABC transporter permease</fullName>
    </submittedName>
</protein>
<dbReference type="PANTHER" id="PTHR43005">
    <property type="entry name" value="BLR7065 PROTEIN"/>
    <property type="match status" value="1"/>
</dbReference>
<evidence type="ECO:0000256" key="3">
    <source>
        <dbReference type="ARBA" id="ARBA00022475"/>
    </source>
</evidence>
<dbReference type="Pfam" id="PF00528">
    <property type="entry name" value="BPD_transp_1"/>
    <property type="match status" value="1"/>
</dbReference>
<evidence type="ECO:0000313" key="9">
    <source>
        <dbReference type="EMBL" id="MFC5279025.1"/>
    </source>
</evidence>
<proteinExistence type="inferred from homology"/>
<evidence type="ECO:0000256" key="4">
    <source>
        <dbReference type="ARBA" id="ARBA00022692"/>
    </source>
</evidence>
<sequence length="339" mass="36972">MSTEAESVGREHESKWPGPVVSLSRWLENLGETAFAYLLLTPVFVLLGAIAFYPLLRTLELSLFTGVLGSGEPTFVGLQNYVDLFTGAANPSLPGSVTFLPDVTTSGGFPFVHLEGWVRSTLIVTLLFTLVSVSFETIIGFGQALILDKDFRGRRWVRAAIIIPWAIPLVIQGMIFYLMFHPSTGFLTSYLAPLGLVAETNTLNDPASTFLIITVADIWKTSAFMALLILAGLQSIDRNLYDVAKVAGASPWQQFKLITFPLVLPTLIIAVLFRTINAMRIYGLIDTVSSCTTVPSLSCMVVETFYSSRGLSSAIAFVTAGIVGMIASVVIYQRYKEGF</sequence>
<comment type="similarity">
    <text evidence="7">Belongs to the binding-protein-dependent transport system permease family.</text>
</comment>
<dbReference type="Gene3D" id="1.10.3720.10">
    <property type="entry name" value="MetI-like"/>
    <property type="match status" value="1"/>
</dbReference>
<feature type="transmembrane region" description="Helical" evidence="7">
    <location>
        <begin position="159"/>
        <end position="180"/>
    </location>
</feature>
<dbReference type="InterPro" id="IPR035906">
    <property type="entry name" value="MetI-like_sf"/>
</dbReference>
<dbReference type="GO" id="GO:0005886">
    <property type="term" value="C:plasma membrane"/>
    <property type="evidence" value="ECO:0007669"/>
    <property type="project" value="UniProtKB-SubCell"/>
</dbReference>
<feature type="transmembrane region" description="Helical" evidence="7">
    <location>
        <begin position="257"/>
        <end position="276"/>
    </location>
</feature>
<keyword evidence="6 7" id="KW-0472">Membrane</keyword>
<comment type="subcellular location">
    <subcellularLocation>
        <location evidence="1 7">Cell membrane</location>
        <topology evidence="1 7">Multi-pass membrane protein</topology>
    </subcellularLocation>
</comment>
<feature type="domain" description="ABC transmembrane type-1" evidence="8">
    <location>
        <begin position="122"/>
        <end position="330"/>
    </location>
</feature>
<dbReference type="Proteomes" id="UP001596118">
    <property type="component" value="Unassembled WGS sequence"/>
</dbReference>
<feature type="transmembrane region" description="Helical" evidence="7">
    <location>
        <begin position="210"/>
        <end position="236"/>
    </location>
</feature>
<keyword evidence="10" id="KW-1185">Reference proteome</keyword>
<dbReference type="PANTHER" id="PTHR43005:SF1">
    <property type="entry name" value="SPERMIDINE_PUTRESCINE TRANSPORT SYSTEM PERMEASE PROTEIN"/>
    <property type="match status" value="1"/>
</dbReference>
<organism evidence="9 10">
    <name type="scientific">Halorubrum rubrum</name>
    <dbReference type="NCBI Taxonomy" id="1126240"/>
    <lineage>
        <taxon>Archaea</taxon>
        <taxon>Methanobacteriati</taxon>
        <taxon>Methanobacteriota</taxon>
        <taxon>Stenosarchaea group</taxon>
        <taxon>Halobacteria</taxon>
        <taxon>Halobacteriales</taxon>
        <taxon>Haloferacaceae</taxon>
        <taxon>Halorubrum</taxon>
    </lineage>
</organism>
<evidence type="ECO:0000256" key="2">
    <source>
        <dbReference type="ARBA" id="ARBA00022448"/>
    </source>
</evidence>
<feature type="transmembrane region" description="Helical" evidence="7">
    <location>
        <begin position="310"/>
        <end position="332"/>
    </location>
</feature>
<dbReference type="InterPro" id="IPR000515">
    <property type="entry name" value="MetI-like"/>
</dbReference>
<dbReference type="EMBL" id="JBHSKY010000008">
    <property type="protein sequence ID" value="MFC5279025.1"/>
    <property type="molecule type" value="Genomic_DNA"/>
</dbReference>
<evidence type="ECO:0000313" key="10">
    <source>
        <dbReference type="Proteomes" id="UP001596118"/>
    </source>
</evidence>
<gene>
    <name evidence="9" type="ORF">ACFPM1_09690</name>
</gene>
<feature type="transmembrane region" description="Helical" evidence="7">
    <location>
        <begin position="34"/>
        <end position="56"/>
    </location>
</feature>
<keyword evidence="3" id="KW-1003">Cell membrane</keyword>
<dbReference type="PROSITE" id="PS50928">
    <property type="entry name" value="ABC_TM1"/>
    <property type="match status" value="1"/>
</dbReference>
<keyword evidence="5 7" id="KW-1133">Transmembrane helix</keyword>
<evidence type="ECO:0000256" key="1">
    <source>
        <dbReference type="ARBA" id="ARBA00004651"/>
    </source>
</evidence>
<name>A0ABD5R2C7_9EURY</name>
<evidence type="ECO:0000259" key="8">
    <source>
        <dbReference type="PROSITE" id="PS50928"/>
    </source>
</evidence>
<evidence type="ECO:0000256" key="6">
    <source>
        <dbReference type="ARBA" id="ARBA00023136"/>
    </source>
</evidence>
<feature type="transmembrane region" description="Helical" evidence="7">
    <location>
        <begin position="122"/>
        <end position="147"/>
    </location>
</feature>
<accession>A0ABD5R2C7</accession>
<dbReference type="SUPFAM" id="SSF161098">
    <property type="entry name" value="MetI-like"/>
    <property type="match status" value="1"/>
</dbReference>
<keyword evidence="4 7" id="KW-0812">Transmembrane</keyword>